<proteinExistence type="predicted"/>
<keyword evidence="3" id="KW-1185">Reference proteome</keyword>
<organism evidence="2 3">
    <name type="scientific">Taxus chinensis</name>
    <name type="common">Chinese yew</name>
    <name type="synonym">Taxus wallichiana var. chinensis</name>
    <dbReference type="NCBI Taxonomy" id="29808"/>
    <lineage>
        <taxon>Eukaryota</taxon>
        <taxon>Viridiplantae</taxon>
        <taxon>Streptophyta</taxon>
        <taxon>Embryophyta</taxon>
        <taxon>Tracheophyta</taxon>
        <taxon>Spermatophyta</taxon>
        <taxon>Pinopsida</taxon>
        <taxon>Pinidae</taxon>
        <taxon>Conifers II</taxon>
        <taxon>Cupressales</taxon>
        <taxon>Taxaceae</taxon>
        <taxon>Taxus</taxon>
    </lineage>
</organism>
<reference evidence="2 3" key="1">
    <citation type="journal article" date="2021" name="Nat. Plants">
        <title>The Taxus genome provides insights into paclitaxel biosynthesis.</title>
        <authorList>
            <person name="Xiong X."/>
            <person name="Gou J."/>
            <person name="Liao Q."/>
            <person name="Li Y."/>
            <person name="Zhou Q."/>
            <person name="Bi G."/>
            <person name="Li C."/>
            <person name="Du R."/>
            <person name="Wang X."/>
            <person name="Sun T."/>
            <person name="Guo L."/>
            <person name="Liang H."/>
            <person name="Lu P."/>
            <person name="Wu Y."/>
            <person name="Zhang Z."/>
            <person name="Ro D.K."/>
            <person name="Shang Y."/>
            <person name="Huang S."/>
            <person name="Yan J."/>
        </authorList>
    </citation>
    <scope>NUCLEOTIDE SEQUENCE [LARGE SCALE GENOMIC DNA]</scope>
    <source>
        <strain evidence="2">Ta-2019</strain>
    </source>
</reference>
<dbReference type="Proteomes" id="UP000824469">
    <property type="component" value="Unassembled WGS sequence"/>
</dbReference>
<dbReference type="AlphaFoldDB" id="A0AA38G6X1"/>
<feature type="non-terminal residue" evidence="2">
    <location>
        <position position="1"/>
    </location>
</feature>
<dbReference type="EMBL" id="JAHRHJ020000004">
    <property type="protein sequence ID" value="KAH9317577.1"/>
    <property type="molecule type" value="Genomic_DNA"/>
</dbReference>
<evidence type="ECO:0000259" key="1">
    <source>
        <dbReference type="Pfam" id="PF05678"/>
    </source>
</evidence>
<dbReference type="OMA" id="SERDMEC"/>
<gene>
    <name evidence="2" type="ORF">KI387_019346</name>
</gene>
<dbReference type="Pfam" id="PF05678">
    <property type="entry name" value="VQ"/>
    <property type="match status" value="1"/>
</dbReference>
<feature type="domain" description="VQ" evidence="1">
    <location>
        <begin position="114"/>
        <end position="132"/>
    </location>
</feature>
<evidence type="ECO:0000313" key="3">
    <source>
        <dbReference type="Proteomes" id="UP000824469"/>
    </source>
</evidence>
<name>A0AA38G6X1_TAXCH</name>
<protein>
    <recommendedName>
        <fullName evidence="1">VQ domain-containing protein</fullName>
    </recommendedName>
</protein>
<evidence type="ECO:0000313" key="2">
    <source>
        <dbReference type="EMBL" id="KAH9317577.1"/>
    </source>
</evidence>
<accession>A0AA38G6X1</accession>
<comment type="caution">
    <text evidence="2">The sequence shown here is derived from an EMBL/GenBank/DDBJ whole genome shotgun (WGS) entry which is preliminary data.</text>
</comment>
<dbReference type="InterPro" id="IPR008889">
    <property type="entry name" value="VQ"/>
</dbReference>
<sequence>WIRRFFSDPTEHRTMASRECNEALAAWKFELRGTGGEKDWIVQASERDMECVVRALQRELNSAAPDRSNCDNVFINMNMKRGNGNDIALQLTQKPHSMPAGGIKRRPTRNSPVTFVTAEPNNFRALVQHVTGGVDDTAMRGAEVLKPRPKRPCTSSRVLNDSVPFLSHSRKPSFSVFPAALPSVFNGSSPALHNPLPESSPSSYLFPEHFVSINPLMEFWNSILSQPPDGSTFQNSQKYVINR</sequence>